<name>A0A0C2VX01_9BACL</name>
<dbReference type="InterPro" id="IPR001734">
    <property type="entry name" value="Na/solute_symporter"/>
</dbReference>
<evidence type="ECO:0000313" key="16">
    <source>
        <dbReference type="Proteomes" id="UP000031938"/>
    </source>
</evidence>
<dbReference type="InterPro" id="IPR038377">
    <property type="entry name" value="Na/Glc_symporter_sf"/>
</dbReference>
<feature type="transmembrane region" description="Helical" evidence="14">
    <location>
        <begin position="359"/>
        <end position="376"/>
    </location>
</feature>
<keyword evidence="16" id="KW-1185">Reference proteome</keyword>
<keyword evidence="5 14" id="KW-0812">Transmembrane</keyword>
<feature type="transmembrane region" description="Helical" evidence="14">
    <location>
        <begin position="382"/>
        <end position="405"/>
    </location>
</feature>
<sequence>MFDVSTTFYVVLVLYFAVILGIGIWSGTKNKGTEDFLVAGRSIGPLVGGAAFAATQMSAGTFVGTLGVHYLTGGSFLWIWCGLWFGWLVAATLVGPKFQAFKGLTVPDYVGTRFNSKAARAISALLILIAYTVYLTAQYQAGGNIFQTLFGIPFIWGAVITVSITLLYTMIGGMRATAYSDFVQAIIMAGCFFAALPLLFNQAGGTEFVGSFLSEFSPNMLSWHFGFKELLGFGAAFGFSMAAAPYELARMYTLKDRKTVKLAIGYSFIFQAVVGISVAASGMAIRSLYPYMSTPDIASTIMAINILPPVVGSLIILAILSAIMSTVSGIMMVSASAFSHDFYATMIKPNATEREKMNVNRLAVLILGIIPIFLALKKLDIVQFIVILQASLTASFFFATVILGLNWKRGTAAGAIASMIGGFSTALIWYLIGNPFGLNEVIPGVFVSFLLFIGVSLITKPVPKGSLQPFFEDEAV</sequence>
<feature type="transmembrane region" description="Helical" evidence="14">
    <location>
        <begin position="46"/>
        <end position="71"/>
    </location>
</feature>
<dbReference type="STRING" id="889306.KP78_15710"/>
<feature type="transmembrane region" description="Helical" evidence="14">
    <location>
        <begin position="6"/>
        <end position="25"/>
    </location>
</feature>
<dbReference type="InterPro" id="IPR050277">
    <property type="entry name" value="Sodium:Solute_Symporter"/>
</dbReference>
<dbReference type="NCBIfam" id="TIGR00813">
    <property type="entry name" value="sss"/>
    <property type="match status" value="1"/>
</dbReference>
<keyword evidence="4 14" id="KW-1003">Cell membrane</keyword>
<dbReference type="Proteomes" id="UP000031938">
    <property type="component" value="Unassembled WGS sequence"/>
</dbReference>
<feature type="transmembrane region" description="Helical" evidence="14">
    <location>
        <begin position="438"/>
        <end position="458"/>
    </location>
</feature>
<dbReference type="PROSITE" id="PS50283">
    <property type="entry name" value="NA_SOLUT_SYMP_3"/>
    <property type="match status" value="1"/>
</dbReference>
<keyword evidence="11 14" id="KW-0739">Sodium transport</keyword>
<feature type="transmembrane region" description="Helical" evidence="14">
    <location>
        <begin position="118"/>
        <end position="137"/>
    </location>
</feature>
<dbReference type="PANTHER" id="PTHR48086:SF3">
    <property type="entry name" value="SODIUM_PROLINE SYMPORTER"/>
    <property type="match status" value="1"/>
</dbReference>
<keyword evidence="7 14" id="KW-1133">Transmembrane helix</keyword>
<comment type="function">
    <text evidence="14">Catalyzes the sodium-dependent uptake of extracellular L-proline.</text>
</comment>
<evidence type="ECO:0000256" key="5">
    <source>
        <dbReference type="ARBA" id="ARBA00022692"/>
    </source>
</evidence>
<dbReference type="Pfam" id="PF00474">
    <property type="entry name" value="SSF"/>
    <property type="match status" value="1"/>
</dbReference>
<evidence type="ECO:0000256" key="3">
    <source>
        <dbReference type="ARBA" id="ARBA00022448"/>
    </source>
</evidence>
<evidence type="ECO:0000256" key="14">
    <source>
        <dbReference type="RuleBase" id="RU366012"/>
    </source>
</evidence>
<evidence type="ECO:0000256" key="11">
    <source>
        <dbReference type="ARBA" id="ARBA00023201"/>
    </source>
</evidence>
<dbReference type="EMBL" id="JXRP01000012">
    <property type="protein sequence ID" value="KIL48488.1"/>
    <property type="molecule type" value="Genomic_DNA"/>
</dbReference>
<dbReference type="CDD" id="cd11475">
    <property type="entry name" value="SLC5sbd_PutP"/>
    <property type="match status" value="1"/>
</dbReference>
<feature type="transmembrane region" description="Helical" evidence="14">
    <location>
        <begin position="182"/>
        <end position="200"/>
    </location>
</feature>
<comment type="similarity">
    <text evidence="2 13">Belongs to the sodium:solute symporter (SSF) (TC 2.A.21) family.</text>
</comment>
<evidence type="ECO:0000256" key="4">
    <source>
        <dbReference type="ARBA" id="ARBA00022475"/>
    </source>
</evidence>
<keyword evidence="3 14" id="KW-0813">Transport</keyword>
<dbReference type="Gene3D" id="1.20.1730.10">
    <property type="entry name" value="Sodium/glucose cotransporter"/>
    <property type="match status" value="1"/>
</dbReference>
<keyword evidence="9 14" id="KW-0406">Ion transport</keyword>
<keyword evidence="8 14" id="KW-0915">Sodium</keyword>
<feature type="transmembrane region" description="Helical" evidence="14">
    <location>
        <begin position="220"/>
        <end position="242"/>
    </location>
</feature>
<reference evidence="15 16" key="1">
    <citation type="submission" date="2015-01" db="EMBL/GenBank/DDBJ databases">
        <title>Genome sequencing of Jeotgalibacillus soli.</title>
        <authorList>
            <person name="Goh K.M."/>
            <person name="Chan K.-G."/>
            <person name="Yaakop A.S."/>
            <person name="Ee R."/>
            <person name="Gan H.M."/>
            <person name="Chan C.S."/>
        </authorList>
    </citation>
    <scope>NUCLEOTIDE SEQUENCE [LARGE SCALE GENOMIC DNA]</scope>
    <source>
        <strain evidence="15 16">P9</strain>
    </source>
</reference>
<evidence type="ECO:0000256" key="13">
    <source>
        <dbReference type="RuleBase" id="RU362091"/>
    </source>
</evidence>
<evidence type="ECO:0000256" key="1">
    <source>
        <dbReference type="ARBA" id="ARBA00004651"/>
    </source>
</evidence>
<evidence type="ECO:0000256" key="12">
    <source>
        <dbReference type="ARBA" id="ARBA00033708"/>
    </source>
</evidence>
<gene>
    <name evidence="15" type="ORF">KP78_15710</name>
</gene>
<feature type="transmembrane region" description="Helical" evidence="14">
    <location>
        <begin position="77"/>
        <end position="98"/>
    </location>
</feature>
<evidence type="ECO:0000256" key="9">
    <source>
        <dbReference type="ARBA" id="ARBA00023065"/>
    </source>
</evidence>
<evidence type="ECO:0000256" key="2">
    <source>
        <dbReference type="ARBA" id="ARBA00006434"/>
    </source>
</evidence>
<dbReference type="PANTHER" id="PTHR48086">
    <property type="entry name" value="SODIUM/PROLINE SYMPORTER-RELATED"/>
    <property type="match status" value="1"/>
</dbReference>
<evidence type="ECO:0000256" key="6">
    <source>
        <dbReference type="ARBA" id="ARBA00022847"/>
    </source>
</evidence>
<dbReference type="GO" id="GO:0005298">
    <property type="term" value="F:proline:sodium symporter activity"/>
    <property type="evidence" value="ECO:0007669"/>
    <property type="project" value="UniProtKB-UniRule"/>
</dbReference>
<proteinExistence type="inferred from homology"/>
<comment type="subcellular location">
    <subcellularLocation>
        <location evidence="1 14">Cell membrane</location>
        <topology evidence="1 14">Multi-pass membrane protein</topology>
    </subcellularLocation>
</comment>
<dbReference type="GO" id="GO:0005886">
    <property type="term" value="C:plasma membrane"/>
    <property type="evidence" value="ECO:0007669"/>
    <property type="project" value="UniProtKB-SubCell"/>
</dbReference>
<dbReference type="InterPro" id="IPR011851">
    <property type="entry name" value="Na/Pro_symporter"/>
</dbReference>
<evidence type="ECO:0000313" key="15">
    <source>
        <dbReference type="EMBL" id="KIL48488.1"/>
    </source>
</evidence>
<feature type="transmembrane region" description="Helical" evidence="14">
    <location>
        <begin position="149"/>
        <end position="170"/>
    </location>
</feature>
<dbReference type="PATRIC" id="fig|889306.3.peg.1580"/>
<keyword evidence="14" id="KW-0029">Amino-acid transport</keyword>
<keyword evidence="10 14" id="KW-0472">Membrane</keyword>
<comment type="caution">
    <text evidence="15">The sequence shown here is derived from an EMBL/GenBank/DDBJ whole genome shotgun (WGS) entry which is preliminary data.</text>
</comment>
<evidence type="ECO:0000256" key="10">
    <source>
        <dbReference type="ARBA" id="ARBA00023136"/>
    </source>
</evidence>
<dbReference type="GO" id="GO:0031402">
    <property type="term" value="F:sodium ion binding"/>
    <property type="evidence" value="ECO:0007669"/>
    <property type="project" value="UniProtKB-UniRule"/>
</dbReference>
<evidence type="ECO:0000256" key="7">
    <source>
        <dbReference type="ARBA" id="ARBA00022989"/>
    </source>
</evidence>
<accession>A0A0C2VX01</accession>
<protein>
    <recommendedName>
        <fullName evidence="14">Sodium/proline symporter</fullName>
    </recommendedName>
    <alternativeName>
        <fullName evidence="14">Proline permease</fullName>
    </alternativeName>
</protein>
<comment type="catalytic activity">
    <reaction evidence="12">
        <text>L-proline(in) + Na(+)(in) = L-proline(out) + Na(+)(out)</text>
        <dbReference type="Rhea" id="RHEA:28967"/>
        <dbReference type="ChEBI" id="CHEBI:29101"/>
        <dbReference type="ChEBI" id="CHEBI:60039"/>
    </reaction>
</comment>
<keyword evidence="6 14" id="KW-0769">Symport</keyword>
<evidence type="ECO:0000256" key="8">
    <source>
        <dbReference type="ARBA" id="ARBA00023053"/>
    </source>
</evidence>
<dbReference type="GO" id="GO:0015824">
    <property type="term" value="P:proline transport"/>
    <property type="evidence" value="ECO:0007669"/>
    <property type="project" value="UniProtKB-UniRule"/>
</dbReference>
<organism evidence="15 16">
    <name type="scientific">Jeotgalibacillus soli</name>
    <dbReference type="NCBI Taxonomy" id="889306"/>
    <lineage>
        <taxon>Bacteria</taxon>
        <taxon>Bacillati</taxon>
        <taxon>Bacillota</taxon>
        <taxon>Bacilli</taxon>
        <taxon>Bacillales</taxon>
        <taxon>Caryophanaceae</taxon>
        <taxon>Jeotgalibacillus</taxon>
    </lineage>
</organism>
<feature type="transmembrane region" description="Helical" evidence="14">
    <location>
        <begin position="263"/>
        <end position="285"/>
    </location>
</feature>
<feature type="transmembrane region" description="Helical" evidence="14">
    <location>
        <begin position="412"/>
        <end position="432"/>
    </location>
</feature>
<dbReference type="AlphaFoldDB" id="A0A0C2VX01"/>